<dbReference type="SUPFAM" id="SSF52075">
    <property type="entry name" value="Outer arm dynein light chain 1"/>
    <property type="match status" value="1"/>
</dbReference>
<protein>
    <submittedName>
        <fullName evidence="1">Uncharacterized protein</fullName>
    </submittedName>
</protein>
<dbReference type="Proteomes" id="UP000266673">
    <property type="component" value="Unassembled WGS sequence"/>
</dbReference>
<name>A0A397UDV8_9GLOM</name>
<evidence type="ECO:0000313" key="1">
    <source>
        <dbReference type="EMBL" id="RIB07801.1"/>
    </source>
</evidence>
<sequence>MLDIFNKDLEGPLDLRDFVNLKELYCYNINLVSSDISNSPELKKLYCYKNQHTSLDLNGIKLHTYASLNIRSLET</sequence>
<dbReference type="OrthoDB" id="2404189at2759"/>
<comment type="caution">
    <text evidence="1">The sequence shown here is derived from an EMBL/GenBank/DDBJ whole genome shotgun (WGS) entry which is preliminary data.</text>
</comment>
<gene>
    <name evidence="1" type="ORF">C2G38_2213330</name>
</gene>
<keyword evidence="2" id="KW-1185">Reference proteome</keyword>
<reference evidence="1 2" key="1">
    <citation type="submission" date="2018-06" db="EMBL/GenBank/DDBJ databases">
        <title>Comparative genomics reveals the genomic features of Rhizophagus irregularis, R. cerebriforme, R. diaphanum and Gigaspora rosea, and their symbiotic lifestyle signature.</title>
        <authorList>
            <person name="Morin E."/>
            <person name="San Clemente H."/>
            <person name="Chen E.C.H."/>
            <person name="De La Providencia I."/>
            <person name="Hainaut M."/>
            <person name="Kuo A."/>
            <person name="Kohler A."/>
            <person name="Murat C."/>
            <person name="Tang N."/>
            <person name="Roy S."/>
            <person name="Loubradou J."/>
            <person name="Henrissat B."/>
            <person name="Grigoriev I.V."/>
            <person name="Corradi N."/>
            <person name="Roux C."/>
            <person name="Martin F.M."/>
        </authorList>
    </citation>
    <scope>NUCLEOTIDE SEQUENCE [LARGE SCALE GENOMIC DNA]</scope>
    <source>
        <strain evidence="1 2">DAOM 194757</strain>
    </source>
</reference>
<dbReference type="InterPro" id="IPR032675">
    <property type="entry name" value="LRR_dom_sf"/>
</dbReference>
<dbReference type="Gene3D" id="3.80.10.10">
    <property type="entry name" value="Ribonuclease Inhibitor"/>
    <property type="match status" value="1"/>
</dbReference>
<dbReference type="EMBL" id="QKWP01001597">
    <property type="protein sequence ID" value="RIB07801.1"/>
    <property type="molecule type" value="Genomic_DNA"/>
</dbReference>
<accession>A0A397UDV8</accession>
<dbReference type="AlphaFoldDB" id="A0A397UDV8"/>
<evidence type="ECO:0000313" key="2">
    <source>
        <dbReference type="Proteomes" id="UP000266673"/>
    </source>
</evidence>
<proteinExistence type="predicted"/>
<organism evidence="1 2">
    <name type="scientific">Gigaspora rosea</name>
    <dbReference type="NCBI Taxonomy" id="44941"/>
    <lineage>
        <taxon>Eukaryota</taxon>
        <taxon>Fungi</taxon>
        <taxon>Fungi incertae sedis</taxon>
        <taxon>Mucoromycota</taxon>
        <taxon>Glomeromycotina</taxon>
        <taxon>Glomeromycetes</taxon>
        <taxon>Diversisporales</taxon>
        <taxon>Gigasporaceae</taxon>
        <taxon>Gigaspora</taxon>
    </lineage>
</organism>